<dbReference type="GO" id="GO:0005634">
    <property type="term" value="C:nucleus"/>
    <property type="evidence" value="ECO:0007669"/>
    <property type="project" value="TreeGrafter"/>
</dbReference>
<organism evidence="10 11">
    <name type="scientific">Catharus ustulatus</name>
    <name type="common">Russet-backed thrush</name>
    <name type="synonym">Hylocichla ustulatus</name>
    <dbReference type="NCBI Taxonomy" id="91951"/>
    <lineage>
        <taxon>Eukaryota</taxon>
        <taxon>Metazoa</taxon>
        <taxon>Chordata</taxon>
        <taxon>Craniata</taxon>
        <taxon>Vertebrata</taxon>
        <taxon>Euteleostomi</taxon>
        <taxon>Archelosauria</taxon>
        <taxon>Archosauria</taxon>
        <taxon>Dinosauria</taxon>
        <taxon>Saurischia</taxon>
        <taxon>Theropoda</taxon>
        <taxon>Coelurosauria</taxon>
        <taxon>Aves</taxon>
        <taxon>Neognathae</taxon>
        <taxon>Neoaves</taxon>
        <taxon>Telluraves</taxon>
        <taxon>Australaves</taxon>
        <taxon>Passeriformes</taxon>
        <taxon>Turdidae</taxon>
        <taxon>Catharus</taxon>
    </lineage>
</organism>
<dbReference type="PANTHER" id="PTHR21362">
    <property type="entry name" value="ACROSIN-BINDING PROTEIN"/>
    <property type="match status" value="1"/>
</dbReference>
<evidence type="ECO:0000256" key="1">
    <source>
        <dbReference type="ARBA" id="ARBA00004218"/>
    </source>
</evidence>
<accession>A0A8C3UIB8</accession>
<evidence type="ECO:0000256" key="8">
    <source>
        <dbReference type="ARBA" id="ARBA00045517"/>
    </source>
</evidence>
<feature type="signal peptide" evidence="9">
    <location>
        <begin position="1"/>
        <end position="26"/>
    </location>
</feature>
<dbReference type="PANTHER" id="PTHR21362:SF1">
    <property type="entry name" value="ACROSIN-BINDING PROTEIN"/>
    <property type="match status" value="1"/>
</dbReference>
<reference evidence="10" key="3">
    <citation type="submission" date="2025-09" db="UniProtKB">
        <authorList>
            <consortium name="Ensembl"/>
        </authorList>
    </citation>
    <scope>IDENTIFICATION</scope>
</reference>
<dbReference type="GO" id="GO:0001669">
    <property type="term" value="C:acrosomal vesicle"/>
    <property type="evidence" value="ECO:0007669"/>
    <property type="project" value="UniProtKB-SubCell"/>
</dbReference>
<feature type="chain" id="PRO_5034251662" description="Acrosin-binding protein" evidence="9">
    <location>
        <begin position="27"/>
        <end position="140"/>
    </location>
</feature>
<keyword evidence="3" id="KW-0597">Phosphoprotein</keyword>
<evidence type="ECO:0000256" key="6">
    <source>
        <dbReference type="ARBA" id="ARBA00032734"/>
    </source>
</evidence>
<evidence type="ECO:0000256" key="3">
    <source>
        <dbReference type="ARBA" id="ARBA00022553"/>
    </source>
</evidence>
<reference evidence="10" key="2">
    <citation type="submission" date="2025-08" db="UniProtKB">
        <authorList>
            <consortium name="Ensembl"/>
        </authorList>
    </citation>
    <scope>IDENTIFICATION</scope>
</reference>
<dbReference type="Ensembl" id="ENSCUST00005015123.1">
    <property type="protein sequence ID" value="ENSCUSP00005014553.1"/>
    <property type="gene ID" value="ENSCUSG00005009388.1"/>
</dbReference>
<keyword evidence="5" id="KW-0968">Cytoplasmic vesicle</keyword>
<name>A0A8C3UIB8_CATUS</name>
<evidence type="ECO:0000313" key="10">
    <source>
        <dbReference type="Ensembl" id="ENSCUSP00005014553.1"/>
    </source>
</evidence>
<keyword evidence="4 9" id="KW-0732">Signal</keyword>
<evidence type="ECO:0000313" key="11">
    <source>
        <dbReference type="Proteomes" id="UP000694563"/>
    </source>
</evidence>
<sequence length="140" mass="15192">SAAQPSPSHPTCLSLGVLTLPTAAVAPPVPPIPGSPLSDWEYQEFFAKLHPPWQANMFCLLRQAYGCLSPTILHLDQEENHGEIPEGKGVTHPQAQKSMWSQLEQCGCFSAPKCHNTVGIGRVGLGSTAQRAAWSRHWQS</sequence>
<proteinExistence type="predicted"/>
<comment type="function">
    <text evidence="8">Acrosomal protein that maintains proacrosin (pro-ACR) as an enzymatically inactive zymogen in the acrosome. Involved also in the acrosome formation.</text>
</comment>
<dbReference type="AlphaFoldDB" id="A0A8C3UIB8"/>
<dbReference type="Pfam" id="PF07222">
    <property type="entry name" value="PBP_sp32"/>
    <property type="match status" value="1"/>
</dbReference>
<evidence type="ECO:0000256" key="7">
    <source>
        <dbReference type="ARBA" id="ARBA00033453"/>
    </source>
</evidence>
<dbReference type="Proteomes" id="UP000694563">
    <property type="component" value="Chromosome 2"/>
</dbReference>
<evidence type="ECO:0000256" key="2">
    <source>
        <dbReference type="ARBA" id="ARBA00018940"/>
    </source>
</evidence>
<evidence type="ECO:0000256" key="4">
    <source>
        <dbReference type="ARBA" id="ARBA00022729"/>
    </source>
</evidence>
<keyword evidence="11" id="KW-1185">Reference proteome</keyword>
<comment type="subcellular location">
    <subcellularLocation>
        <location evidence="1">Cytoplasmic vesicle</location>
        <location evidence="1">Secretory vesicle</location>
        <location evidence="1">Acrosome</location>
    </subcellularLocation>
</comment>
<reference evidence="10" key="1">
    <citation type="submission" date="2020-10" db="EMBL/GenBank/DDBJ databases">
        <title>Catharus ustulatus (Swainson's thrush) genome, bCatUst1, primary haplotype v2.</title>
        <authorList>
            <person name="Delmore K."/>
            <person name="Vafadar M."/>
            <person name="Formenti G."/>
            <person name="Chow W."/>
            <person name="Pelan S."/>
            <person name="Howe K."/>
            <person name="Rhie A."/>
            <person name="Mountcastle J."/>
            <person name="Haase B."/>
            <person name="Fedrigo O."/>
            <person name="Jarvis E.D."/>
        </authorList>
    </citation>
    <scope>NUCLEOTIDE SEQUENCE [LARGE SCALE GENOMIC DNA]</scope>
</reference>
<evidence type="ECO:0000256" key="9">
    <source>
        <dbReference type="SAM" id="SignalP"/>
    </source>
</evidence>
<dbReference type="InterPro" id="IPR009865">
    <property type="entry name" value="Proacrosin-bd"/>
</dbReference>
<protein>
    <recommendedName>
        <fullName evidence="2">Acrosin-binding protein</fullName>
    </recommendedName>
    <alternativeName>
        <fullName evidence="6">Acrosin-binding protein, 60 kDa form</fullName>
    </alternativeName>
    <alternativeName>
        <fullName evidence="7">Proacrosin-binding protein sp32</fullName>
    </alternativeName>
</protein>
<evidence type="ECO:0000256" key="5">
    <source>
        <dbReference type="ARBA" id="ARBA00023329"/>
    </source>
</evidence>